<evidence type="ECO:0000313" key="2">
    <source>
        <dbReference type="Proteomes" id="UP000054166"/>
    </source>
</evidence>
<keyword evidence="2" id="KW-1185">Reference proteome</keyword>
<dbReference type="Proteomes" id="UP000054166">
    <property type="component" value="Unassembled WGS sequence"/>
</dbReference>
<dbReference type="EMBL" id="KN832981">
    <property type="protein sequence ID" value="KIM86520.1"/>
    <property type="molecule type" value="Genomic_DNA"/>
</dbReference>
<name>A0A0C3FQU4_PILCF</name>
<dbReference type="InParanoid" id="A0A0C3FQU4"/>
<accession>A0A0C3FQU4</accession>
<reference evidence="1 2" key="1">
    <citation type="submission" date="2014-04" db="EMBL/GenBank/DDBJ databases">
        <authorList>
            <consortium name="DOE Joint Genome Institute"/>
            <person name="Kuo A."/>
            <person name="Tarkka M."/>
            <person name="Buscot F."/>
            <person name="Kohler A."/>
            <person name="Nagy L.G."/>
            <person name="Floudas D."/>
            <person name="Copeland A."/>
            <person name="Barry K.W."/>
            <person name="Cichocki N."/>
            <person name="Veneault-Fourrey C."/>
            <person name="LaButti K."/>
            <person name="Lindquist E.A."/>
            <person name="Lipzen A."/>
            <person name="Lundell T."/>
            <person name="Morin E."/>
            <person name="Murat C."/>
            <person name="Sun H."/>
            <person name="Tunlid A."/>
            <person name="Henrissat B."/>
            <person name="Grigoriev I.V."/>
            <person name="Hibbett D.S."/>
            <person name="Martin F."/>
            <person name="Nordberg H.P."/>
            <person name="Cantor M.N."/>
            <person name="Hua S.X."/>
        </authorList>
    </citation>
    <scope>NUCLEOTIDE SEQUENCE [LARGE SCALE GENOMIC DNA]</scope>
    <source>
        <strain evidence="1 2">F 1598</strain>
    </source>
</reference>
<dbReference type="AlphaFoldDB" id="A0A0C3FQU4"/>
<reference evidence="2" key="2">
    <citation type="submission" date="2015-01" db="EMBL/GenBank/DDBJ databases">
        <title>Evolutionary Origins and Diversification of the Mycorrhizal Mutualists.</title>
        <authorList>
            <consortium name="DOE Joint Genome Institute"/>
            <consortium name="Mycorrhizal Genomics Consortium"/>
            <person name="Kohler A."/>
            <person name="Kuo A."/>
            <person name="Nagy L.G."/>
            <person name="Floudas D."/>
            <person name="Copeland A."/>
            <person name="Barry K.W."/>
            <person name="Cichocki N."/>
            <person name="Veneault-Fourrey C."/>
            <person name="LaButti K."/>
            <person name="Lindquist E.A."/>
            <person name="Lipzen A."/>
            <person name="Lundell T."/>
            <person name="Morin E."/>
            <person name="Murat C."/>
            <person name="Riley R."/>
            <person name="Ohm R."/>
            <person name="Sun H."/>
            <person name="Tunlid A."/>
            <person name="Henrissat B."/>
            <person name="Grigoriev I.V."/>
            <person name="Hibbett D.S."/>
            <person name="Martin F."/>
        </authorList>
    </citation>
    <scope>NUCLEOTIDE SEQUENCE [LARGE SCALE GENOMIC DNA]</scope>
    <source>
        <strain evidence="2">F 1598</strain>
    </source>
</reference>
<evidence type="ECO:0000313" key="1">
    <source>
        <dbReference type="EMBL" id="KIM86520.1"/>
    </source>
</evidence>
<protein>
    <submittedName>
        <fullName evidence="1">Uncharacterized protein</fullName>
    </submittedName>
</protein>
<dbReference type="HOGENOM" id="CLU_2832037_0_0_1"/>
<sequence length="66" mass="7212">MRDKHMVSQKQLDLTASIPAGLILSSGTTRGQAVYDSMNKTHPSTRPIRVVQTVCSWPQSAVQSNT</sequence>
<proteinExistence type="predicted"/>
<organism evidence="1 2">
    <name type="scientific">Piloderma croceum (strain F 1598)</name>
    <dbReference type="NCBI Taxonomy" id="765440"/>
    <lineage>
        <taxon>Eukaryota</taxon>
        <taxon>Fungi</taxon>
        <taxon>Dikarya</taxon>
        <taxon>Basidiomycota</taxon>
        <taxon>Agaricomycotina</taxon>
        <taxon>Agaricomycetes</taxon>
        <taxon>Agaricomycetidae</taxon>
        <taxon>Atheliales</taxon>
        <taxon>Atheliaceae</taxon>
        <taxon>Piloderma</taxon>
    </lineage>
</organism>
<gene>
    <name evidence="1" type="ORF">PILCRDRAFT_306614</name>
</gene>